<dbReference type="Pfam" id="PF04632">
    <property type="entry name" value="FUSC"/>
    <property type="match status" value="1"/>
</dbReference>
<sequence>MTAALQSVLRPGWLQFSLRTWFALVLALGTAFWSQLDSPASAGVTVMILAQPLRGQALSKAFYRLAGTVLGVSVSIILVAMFNEERALSLGGAALWISACAFVGSLERDFRSYGALLAGYTVALVAIPTMDDPQNIYPVSIARASDIAIGVASIAVVNILSGSPEAWRRLSTAMETLSHRVRQTGKSAIMGEPIATPEEMIGLSGEILALMTQISYARTEVERGRLRMAGARLGIIGMLTVLTTSRAIAWLLETGGISDILIRHVRAWHERSEDGTTRLETMDTILDGIRKEDPDFVPSAREAWFFERCSTLLSNRLHIRTGMNTLLRATPAGDALKLAHLESNPDYVTAFINAMRVLLGFSVASALCLASSIPASVTALSQTALVLTLASTAIDTAQFGKGAIIGMPAGILVAAWLDFMILPHVESMLGLALVLLPQTIISCLLLMNPKTSAIGFNYGVFFLVFIGLGNHHNYDPLAFITRNTFYAMAAVLSFVLLVLLWPPTARRHRFRLAVSIAYDLETQLAGHGERMGPPLLSRKYERLSQFLMWTDRMHDPGLRSRRVFNRFVALEDFSSTIARVRHYLDQAGHLHGLRPMVRHVRRLLAHDRLGLLEAEIPELQAMFFERLSDGIREEQSMIINCIGGLEAVRTMVRLNRSAVHHYGIGRKRW</sequence>
<evidence type="ECO:0000256" key="5">
    <source>
        <dbReference type="ARBA" id="ARBA00022989"/>
    </source>
</evidence>
<organism evidence="8 9">
    <name type="scientific">Gluconobacter oxydans DSM 3504</name>
    <dbReference type="NCBI Taxonomy" id="1288313"/>
    <lineage>
        <taxon>Bacteria</taxon>
        <taxon>Pseudomonadati</taxon>
        <taxon>Pseudomonadota</taxon>
        <taxon>Alphaproteobacteria</taxon>
        <taxon>Acetobacterales</taxon>
        <taxon>Acetobacteraceae</taxon>
        <taxon>Gluconobacter</taxon>
    </lineage>
</organism>
<dbReference type="GeneID" id="56905047"/>
<keyword evidence="2" id="KW-0813">Transport</keyword>
<keyword evidence="6 7" id="KW-0472">Membrane</keyword>
<evidence type="ECO:0000256" key="3">
    <source>
        <dbReference type="ARBA" id="ARBA00022475"/>
    </source>
</evidence>
<feature type="transmembrane region" description="Helical" evidence="7">
    <location>
        <begin position="357"/>
        <end position="390"/>
    </location>
</feature>
<feature type="transmembrane region" description="Helical" evidence="7">
    <location>
        <begin position="402"/>
        <end position="422"/>
    </location>
</feature>
<dbReference type="Proteomes" id="UP000031656">
    <property type="component" value="Chromosome"/>
</dbReference>
<dbReference type="InterPro" id="IPR006726">
    <property type="entry name" value="PHBA_efflux_AaeB/fusaric-R"/>
</dbReference>
<feature type="transmembrane region" description="Helical" evidence="7">
    <location>
        <begin position="88"/>
        <end position="106"/>
    </location>
</feature>
<feature type="transmembrane region" description="Helical" evidence="7">
    <location>
        <begin position="428"/>
        <end position="447"/>
    </location>
</feature>
<feature type="transmembrane region" description="Helical" evidence="7">
    <location>
        <begin position="113"/>
        <end position="130"/>
    </location>
</feature>
<dbReference type="PANTHER" id="PTHR30509">
    <property type="entry name" value="P-HYDROXYBENZOIC ACID EFFLUX PUMP SUBUNIT-RELATED"/>
    <property type="match status" value="1"/>
</dbReference>
<gene>
    <name evidence="8" type="ORF">GLS_c08170</name>
</gene>
<evidence type="ECO:0000256" key="6">
    <source>
        <dbReference type="ARBA" id="ARBA00023136"/>
    </source>
</evidence>
<accession>A0A067Z548</accession>
<feature type="transmembrane region" description="Helical" evidence="7">
    <location>
        <begin position="136"/>
        <end position="160"/>
    </location>
</feature>
<evidence type="ECO:0000256" key="7">
    <source>
        <dbReference type="SAM" id="Phobius"/>
    </source>
</evidence>
<keyword evidence="4 7" id="KW-0812">Transmembrane</keyword>
<dbReference type="RefSeq" id="WP_041111337.1">
    <property type="nucleotide sequence ID" value="NZ_CP004373.1"/>
</dbReference>
<dbReference type="AlphaFoldDB" id="A0A067Z548"/>
<evidence type="ECO:0000313" key="8">
    <source>
        <dbReference type="EMBL" id="AHK70730.1"/>
    </source>
</evidence>
<feature type="transmembrane region" description="Helical" evidence="7">
    <location>
        <begin position="484"/>
        <end position="501"/>
    </location>
</feature>
<evidence type="ECO:0000313" key="9">
    <source>
        <dbReference type="Proteomes" id="UP000031656"/>
    </source>
</evidence>
<name>A0A067Z548_GLUOY</name>
<reference evidence="8 9" key="1">
    <citation type="journal article" date="2015" name="Appl. Microbiol. Biotechnol.">
        <title>The consequence of an additional NADH dehydrogenase paralog on the growth of Gluconobacter oxydans DSM3504.</title>
        <authorList>
            <person name="Kostner D."/>
            <person name="Luchterhand B."/>
            <person name="Junker A."/>
            <person name="Volland S."/>
            <person name="Daniel R."/>
            <person name="Buchs J."/>
            <person name="Liebl W."/>
            <person name="Ehrenreich A."/>
        </authorList>
    </citation>
    <scope>NUCLEOTIDE SEQUENCE [LARGE SCALE GENOMIC DNA]</scope>
    <source>
        <strain evidence="8">DSM 3504</strain>
    </source>
</reference>
<protein>
    <submittedName>
        <fullName evidence="8">FusC family protein</fullName>
    </submittedName>
</protein>
<dbReference type="EMBL" id="CP004373">
    <property type="protein sequence ID" value="AHK70730.1"/>
    <property type="molecule type" value="Genomic_DNA"/>
</dbReference>
<feature type="transmembrane region" description="Helical" evidence="7">
    <location>
        <begin position="454"/>
        <end position="472"/>
    </location>
</feature>
<keyword evidence="5 7" id="KW-1133">Transmembrane helix</keyword>
<keyword evidence="3" id="KW-1003">Cell membrane</keyword>
<evidence type="ECO:0000256" key="2">
    <source>
        <dbReference type="ARBA" id="ARBA00022448"/>
    </source>
</evidence>
<feature type="transmembrane region" description="Helical" evidence="7">
    <location>
        <begin position="61"/>
        <end position="82"/>
    </location>
</feature>
<evidence type="ECO:0000256" key="4">
    <source>
        <dbReference type="ARBA" id="ARBA00022692"/>
    </source>
</evidence>
<dbReference type="HOGENOM" id="CLU_013927_1_0_5"/>
<feature type="transmembrane region" description="Helical" evidence="7">
    <location>
        <begin position="233"/>
        <end position="252"/>
    </location>
</feature>
<dbReference type="KEGG" id="goy:GLS_c08170"/>
<proteinExistence type="predicted"/>
<dbReference type="PANTHER" id="PTHR30509:SF9">
    <property type="entry name" value="MULTIDRUG RESISTANCE PROTEIN MDTO"/>
    <property type="match status" value="1"/>
</dbReference>
<dbReference type="GO" id="GO:0022857">
    <property type="term" value="F:transmembrane transporter activity"/>
    <property type="evidence" value="ECO:0007669"/>
    <property type="project" value="InterPro"/>
</dbReference>
<dbReference type="GO" id="GO:0005886">
    <property type="term" value="C:plasma membrane"/>
    <property type="evidence" value="ECO:0007669"/>
    <property type="project" value="UniProtKB-SubCell"/>
</dbReference>
<comment type="subcellular location">
    <subcellularLocation>
        <location evidence="1">Cell membrane</location>
        <topology evidence="1">Multi-pass membrane protein</topology>
    </subcellularLocation>
</comment>
<evidence type="ECO:0000256" key="1">
    <source>
        <dbReference type="ARBA" id="ARBA00004651"/>
    </source>
</evidence>